<evidence type="ECO:0000313" key="5">
    <source>
        <dbReference type="Proteomes" id="UP000612746"/>
    </source>
</evidence>
<dbReference type="OrthoDB" id="2848340at2759"/>
<feature type="domain" description="Glycosyl hydrolase family 95 N-terminal" evidence="1">
    <location>
        <begin position="25"/>
        <end position="269"/>
    </location>
</feature>
<dbReference type="FunFam" id="1.50.10.10:FF:000028">
    <property type="entry name" value="Alpha-L-fucosidase 2"/>
    <property type="match status" value="1"/>
</dbReference>
<dbReference type="Pfam" id="PF22124">
    <property type="entry name" value="Glyco_hydro_95_cat"/>
    <property type="match status" value="1"/>
</dbReference>
<evidence type="ECO:0000259" key="3">
    <source>
        <dbReference type="Pfam" id="PF22124"/>
    </source>
</evidence>
<evidence type="ECO:0008006" key="6">
    <source>
        <dbReference type="Google" id="ProtNLM"/>
    </source>
</evidence>
<comment type="caution">
    <text evidence="4">The sequence shown here is derived from an EMBL/GenBank/DDBJ whole genome shotgun (WGS) entry which is preliminary data.</text>
</comment>
<reference evidence="4" key="1">
    <citation type="submission" date="2020-12" db="EMBL/GenBank/DDBJ databases">
        <title>Metabolic potential, ecology and presence of endohyphal bacteria is reflected in genomic diversity of Mucoromycotina.</title>
        <authorList>
            <person name="Muszewska A."/>
            <person name="Okrasinska A."/>
            <person name="Steczkiewicz K."/>
            <person name="Drgas O."/>
            <person name="Orlowska M."/>
            <person name="Perlinska-Lenart U."/>
            <person name="Aleksandrzak-Piekarczyk T."/>
            <person name="Szatraj K."/>
            <person name="Zielenkiewicz U."/>
            <person name="Pilsyk S."/>
            <person name="Malc E."/>
            <person name="Mieczkowski P."/>
            <person name="Kruszewska J.S."/>
            <person name="Biernat P."/>
            <person name="Pawlowska J."/>
        </authorList>
    </citation>
    <scope>NUCLEOTIDE SEQUENCE</scope>
    <source>
        <strain evidence="4">WA0000051536</strain>
    </source>
</reference>
<feature type="domain" description="Alpha fucosidase A-like C-terminal" evidence="2">
    <location>
        <begin position="702"/>
        <end position="797"/>
    </location>
</feature>
<dbReference type="EMBL" id="JAEPRA010000002">
    <property type="protein sequence ID" value="KAG2188656.1"/>
    <property type="molecule type" value="Genomic_DNA"/>
</dbReference>
<dbReference type="Proteomes" id="UP000612746">
    <property type="component" value="Unassembled WGS sequence"/>
</dbReference>
<name>A0A8H7QC47_9FUNG</name>
<dbReference type="Gene3D" id="1.50.10.10">
    <property type="match status" value="1"/>
</dbReference>
<gene>
    <name evidence="4" type="ORF">INT44_001411</name>
</gene>
<proteinExistence type="predicted"/>
<dbReference type="Pfam" id="PF14498">
    <property type="entry name" value="Glyco_hyd_65N_2"/>
    <property type="match status" value="1"/>
</dbReference>
<dbReference type="InterPro" id="IPR054363">
    <property type="entry name" value="GH95_cat"/>
</dbReference>
<protein>
    <recommendedName>
        <fullName evidence="6">Glycosyl hydrolase family 95 N-terminal domain-containing protein</fullName>
    </recommendedName>
</protein>
<dbReference type="Pfam" id="PF21307">
    <property type="entry name" value="Glyco_hydro_95_C"/>
    <property type="match status" value="1"/>
</dbReference>
<keyword evidence="5" id="KW-1185">Reference proteome</keyword>
<feature type="domain" description="Glycosyl hydrolase family 95 catalytic" evidence="3">
    <location>
        <begin position="288"/>
        <end position="699"/>
    </location>
</feature>
<dbReference type="SUPFAM" id="SSF48208">
    <property type="entry name" value="Six-hairpin glycosidases"/>
    <property type="match status" value="1"/>
</dbReference>
<sequence>MRWKNPGCLTPSAAAIMAPHPELRLWYDKPALQWEEALPVGNGRLGAMIFGDTNVDTMILNEDSVWYGGQIDRCSKDGHKHLAKLRELIRNGRQVEAEKLAELAFFSSPLGQRHYEPLANCIIEFGHDLGKATNYRRELDLSNASVDVHYDLDNATYTRSTFASFPDEVLATRLTSSVPGKLSFTASLDRMNGDPMDFNSYHDGVTAISDDNTLVLHLTPGGVGSNRAATAIKVIVDGNAIVEMVNNHIVVKNAQTAWILCAAHSTFRTQDPAQECVDTLEACTKVGMDNLWKRHYEDYSSNFNMLSISLGKANEQSRLSTDKRLAAFSEPNHDRHSLDDPGLIALYYQYGRYLLLSSSRNGPNRPLPANLQGIWGTLMQPAWGARFTTNINLQMNYWLVNTGNISSCEVPLFDILERLAERGKDVAQSLYGCRGWCVHSNTDIWADCAPVDKWMPATLWTLGGPWLCLHIWEHYLFNGDRSILERMYKVYKEAVQFYLDFLVESCDGQYVVTSPSLSPENTFILKNGTQGHLCEGSTIDIQILHAFFTAFLEISTILDKSDLVLETQTTLGKLPPMQVGSQGQLLEWQEEYEEAEPGHRHTSHLWGLYPGNLISPNTTPQLADAAKVTLHTRTQHGGGHTGWSRTWMINLWARLLDGDEALFHINSLLGHSTMPNLLDIHPPFQIDGNFGGAAGIMELFVQSHENVIRLLPAIPSVSSLEDGHINGVCARGGFEIGFSWTGGKVDLPVKIKSRAGHKCAIQLSSCEVYREDGTAVTHVVKEDVIYFDTAIDTTYVIR</sequence>
<dbReference type="InterPro" id="IPR016518">
    <property type="entry name" value="Alpha-L-fucosidase"/>
</dbReference>
<dbReference type="PIRSF" id="PIRSF007663">
    <property type="entry name" value="UCP007663"/>
    <property type="match status" value="1"/>
</dbReference>
<evidence type="ECO:0000313" key="4">
    <source>
        <dbReference type="EMBL" id="KAG2188656.1"/>
    </source>
</evidence>
<accession>A0A8H7QC47</accession>
<dbReference type="GO" id="GO:0005975">
    <property type="term" value="P:carbohydrate metabolic process"/>
    <property type="evidence" value="ECO:0007669"/>
    <property type="project" value="InterPro"/>
</dbReference>
<evidence type="ECO:0000259" key="1">
    <source>
        <dbReference type="Pfam" id="PF14498"/>
    </source>
</evidence>
<dbReference type="InterPro" id="IPR049053">
    <property type="entry name" value="AFCA-like_C"/>
</dbReference>
<evidence type="ECO:0000259" key="2">
    <source>
        <dbReference type="Pfam" id="PF21307"/>
    </source>
</evidence>
<dbReference type="PANTHER" id="PTHR31084:SF18">
    <property type="entry name" value="GLYCOSYL HYDROLASE FAMILY 95 N-TERMINAL DOMAIN-CONTAINING PROTEIN"/>
    <property type="match status" value="1"/>
</dbReference>
<dbReference type="InterPro" id="IPR012341">
    <property type="entry name" value="6hp_glycosidase-like_sf"/>
</dbReference>
<dbReference type="InterPro" id="IPR027414">
    <property type="entry name" value="GH95_N_dom"/>
</dbReference>
<dbReference type="InterPro" id="IPR008928">
    <property type="entry name" value="6-hairpin_glycosidase_sf"/>
</dbReference>
<organism evidence="4 5">
    <name type="scientific">Umbelopsis vinacea</name>
    <dbReference type="NCBI Taxonomy" id="44442"/>
    <lineage>
        <taxon>Eukaryota</taxon>
        <taxon>Fungi</taxon>
        <taxon>Fungi incertae sedis</taxon>
        <taxon>Mucoromycota</taxon>
        <taxon>Mucoromycotina</taxon>
        <taxon>Umbelopsidomycetes</taxon>
        <taxon>Umbelopsidales</taxon>
        <taxon>Umbelopsidaceae</taxon>
        <taxon>Umbelopsis</taxon>
    </lineage>
</organism>
<dbReference type="GO" id="GO:0004560">
    <property type="term" value="F:alpha-L-fucosidase activity"/>
    <property type="evidence" value="ECO:0007669"/>
    <property type="project" value="InterPro"/>
</dbReference>
<dbReference type="AlphaFoldDB" id="A0A8H7QC47"/>
<dbReference type="PANTHER" id="PTHR31084">
    <property type="entry name" value="ALPHA-L-FUCOSIDASE 2"/>
    <property type="match status" value="1"/>
</dbReference>